<sequence>MSNTATVPVTFELSYEEAAYINQNMARIAPKGCASIGDVALSCVREMIASDMEAHNIEAAARQVGA</sequence>
<gene>
    <name evidence="1" type="ORF">P7680_19375</name>
</gene>
<proteinExistence type="predicted"/>
<protein>
    <recommendedName>
        <fullName evidence="3">CopG family transcriptional regulator</fullName>
    </recommendedName>
</protein>
<evidence type="ECO:0000313" key="1">
    <source>
        <dbReference type="EMBL" id="MDG4721176.1"/>
    </source>
</evidence>
<evidence type="ECO:0000313" key="2">
    <source>
        <dbReference type="Proteomes" id="UP001529180"/>
    </source>
</evidence>
<comment type="caution">
    <text evidence="1">The sequence shown here is derived from an EMBL/GenBank/DDBJ whole genome shotgun (WGS) entry which is preliminary data.</text>
</comment>
<organism evidence="1 2">
    <name type="scientific">Thalassospira aquimaris</name>
    <dbReference type="NCBI Taxonomy" id="3037796"/>
    <lineage>
        <taxon>Bacteria</taxon>
        <taxon>Pseudomonadati</taxon>
        <taxon>Pseudomonadota</taxon>
        <taxon>Alphaproteobacteria</taxon>
        <taxon>Rhodospirillales</taxon>
        <taxon>Thalassospiraceae</taxon>
        <taxon>Thalassospira</taxon>
    </lineage>
</organism>
<dbReference type="EMBL" id="JARSBO010000010">
    <property type="protein sequence ID" value="MDG4721176.1"/>
    <property type="molecule type" value="Genomic_DNA"/>
</dbReference>
<keyword evidence="2" id="KW-1185">Reference proteome</keyword>
<name>A0ABT6GGK4_9PROT</name>
<reference evidence="1 2" key="1">
    <citation type="submission" date="2023-03" db="EMBL/GenBank/DDBJ databases">
        <title>Strain FZY0004 represents a novel species in the genus Thalassospira isolated from seawater.</title>
        <authorList>
            <person name="Fu Z.-Y."/>
        </authorList>
    </citation>
    <scope>NUCLEOTIDE SEQUENCE [LARGE SCALE GENOMIC DNA]</scope>
    <source>
        <strain evidence="1 2">FZY0004</strain>
    </source>
</reference>
<evidence type="ECO:0008006" key="3">
    <source>
        <dbReference type="Google" id="ProtNLM"/>
    </source>
</evidence>
<dbReference type="RefSeq" id="WP_278006978.1">
    <property type="nucleotide sequence ID" value="NZ_JARSBO010000010.1"/>
</dbReference>
<accession>A0ABT6GGK4</accession>
<dbReference type="Proteomes" id="UP001529180">
    <property type="component" value="Unassembled WGS sequence"/>
</dbReference>